<dbReference type="Gene3D" id="3.30.1360.170">
    <property type="match status" value="2"/>
</dbReference>
<reference evidence="1 2" key="1">
    <citation type="submission" date="2017-09" db="EMBL/GenBank/DDBJ databases">
        <title>Depth-based differentiation of microbial function through sediment-hosted aquifers and enrichment of novel symbionts in the deep terrestrial subsurface.</title>
        <authorList>
            <person name="Probst A.J."/>
            <person name="Ladd B."/>
            <person name="Jarett J.K."/>
            <person name="Geller-Mcgrath D.E."/>
            <person name="Sieber C.M."/>
            <person name="Emerson J.B."/>
            <person name="Anantharaman K."/>
            <person name="Thomas B.C."/>
            <person name="Malmstrom R."/>
            <person name="Stieglmeier M."/>
            <person name="Klingl A."/>
            <person name="Woyke T."/>
            <person name="Ryan C.M."/>
            <person name="Banfield J.F."/>
        </authorList>
    </citation>
    <scope>NUCLEOTIDE SEQUENCE [LARGE SCALE GENOMIC DNA]</scope>
    <source>
        <strain evidence="1">CG17_big_fil_post_rev_8_21_14_2_50_48_46</strain>
    </source>
</reference>
<proteinExistence type="predicted"/>
<dbReference type="EMBL" id="PFFQ01000005">
    <property type="protein sequence ID" value="PIW19155.1"/>
    <property type="molecule type" value="Genomic_DNA"/>
</dbReference>
<dbReference type="InterPro" id="IPR036098">
    <property type="entry name" value="Thymidylate_synthase_ThyX_sf"/>
</dbReference>
<dbReference type="GO" id="GO:0006231">
    <property type="term" value="P:dTMP biosynthetic process"/>
    <property type="evidence" value="ECO:0007669"/>
    <property type="project" value="InterPro"/>
</dbReference>
<protein>
    <submittedName>
        <fullName evidence="1">Thymidylate synthase</fullName>
    </submittedName>
</protein>
<accession>A0A2M7GAM6</accession>
<dbReference type="Proteomes" id="UP000231019">
    <property type="component" value="Unassembled WGS sequence"/>
</dbReference>
<name>A0A2M7GAM6_9BACT</name>
<dbReference type="GO" id="GO:0050660">
    <property type="term" value="F:flavin adenine dinucleotide binding"/>
    <property type="evidence" value="ECO:0007669"/>
    <property type="project" value="InterPro"/>
</dbReference>
<dbReference type="PANTHER" id="PTHR34934:SF1">
    <property type="entry name" value="FLAVIN-DEPENDENT THYMIDYLATE SYNTHASE"/>
    <property type="match status" value="1"/>
</dbReference>
<comment type="caution">
    <text evidence="1">The sequence shown here is derived from an EMBL/GenBank/DDBJ whole genome shotgun (WGS) entry which is preliminary data.</text>
</comment>
<dbReference type="GO" id="GO:0070402">
    <property type="term" value="F:NADPH binding"/>
    <property type="evidence" value="ECO:0007669"/>
    <property type="project" value="TreeGrafter"/>
</dbReference>
<dbReference type="CDD" id="cd20175">
    <property type="entry name" value="ThyX"/>
    <property type="match status" value="2"/>
</dbReference>
<evidence type="ECO:0000313" key="1">
    <source>
        <dbReference type="EMBL" id="PIW19155.1"/>
    </source>
</evidence>
<dbReference type="PROSITE" id="PS51331">
    <property type="entry name" value="THYX"/>
    <property type="match status" value="2"/>
</dbReference>
<dbReference type="PANTHER" id="PTHR34934">
    <property type="entry name" value="FLAVIN-DEPENDENT THYMIDYLATE SYNTHASE"/>
    <property type="match status" value="1"/>
</dbReference>
<sequence length="524" mass="59177">MSAFLSASPQISLTNLFSEPYNNAVATARTCYSAELVGVSAVSGKGLSTEQSLQKQLQRDRIAASTYEAGHHTILQHAHAQFALSGVSRHFLWSFLHAFPYYNSEQQSQRYVHVRPGKVIEPDLGHPELQAVYQECIEDQTAVYETLTQSLFETAAEEYFRIFPGRRKDRAKYEKDIRKRTQEVARYVLPIGTFATLYHTVSLVTLLRYHHMANQMDVPEETRLIIAEMVRLVCDADPQVQKLLESPLLFEDMPESAFLQRAGKANQAFLDEFDSSLAGKVSKLVDWKQAAQESMAAAVREVLGLATSELTDCEALELVLNPAQNRILSTTLNTTVHSKLTRVLHHPHYTFRKKISHAADSQDQRHRMVPGSRPVLGLHLNTQPDYITPRLLKADAPSLALYEAAMERIWQRVNQLISAGVSVEKASYLLPNAVSIRFTESGDLLNLHHKLKARLCYNAQEEIWQASLDELEQISAIHPEIGKYLRPPCGLRQMGGRTPFCPEGQRFCGVPVWKKEPTEYARLL</sequence>
<dbReference type="AlphaFoldDB" id="A0A2M7GAM6"/>
<dbReference type="Pfam" id="PF02511">
    <property type="entry name" value="Thy1"/>
    <property type="match status" value="2"/>
</dbReference>
<dbReference type="GO" id="GO:0050797">
    <property type="term" value="F:thymidylate synthase (FAD) activity"/>
    <property type="evidence" value="ECO:0007669"/>
    <property type="project" value="InterPro"/>
</dbReference>
<organism evidence="1 2">
    <name type="scientific">bacterium (Candidatus Blackallbacteria) CG17_big_fil_post_rev_8_21_14_2_50_48_46</name>
    <dbReference type="NCBI Taxonomy" id="2014261"/>
    <lineage>
        <taxon>Bacteria</taxon>
        <taxon>Candidatus Blackallbacteria</taxon>
    </lineage>
</organism>
<evidence type="ECO:0000313" key="2">
    <source>
        <dbReference type="Proteomes" id="UP000231019"/>
    </source>
</evidence>
<dbReference type="GO" id="GO:0004799">
    <property type="term" value="F:thymidylate synthase activity"/>
    <property type="evidence" value="ECO:0007669"/>
    <property type="project" value="TreeGrafter"/>
</dbReference>
<gene>
    <name evidence="1" type="ORF">COW36_01720</name>
</gene>
<dbReference type="InterPro" id="IPR003669">
    <property type="entry name" value="Thymidylate_synthase_ThyX"/>
</dbReference>
<dbReference type="SUPFAM" id="SSF69796">
    <property type="entry name" value="Thymidylate synthase-complementing protein Thy1"/>
    <property type="match status" value="2"/>
</dbReference>